<gene>
    <name evidence="1" type="ORF">AKAME5_001291200</name>
</gene>
<keyword evidence="2" id="KW-1185">Reference proteome</keyword>
<accession>A0AAD3MTY7</accession>
<feature type="non-terminal residue" evidence="1">
    <location>
        <position position="68"/>
    </location>
</feature>
<evidence type="ECO:0000313" key="1">
    <source>
        <dbReference type="EMBL" id="GLD61063.1"/>
    </source>
</evidence>
<dbReference type="AlphaFoldDB" id="A0AAD3MTY7"/>
<sequence length="68" mass="7616">GAYVIDTETWKLENGTCRLYRNSYINQEKQKVPAAVVDWRTLPKCSLTVSSIAYDSVETLVNDSTSSV</sequence>
<evidence type="ECO:0000313" key="2">
    <source>
        <dbReference type="Proteomes" id="UP001279410"/>
    </source>
</evidence>
<dbReference type="GO" id="GO:0001913">
    <property type="term" value="P:T cell mediated cytotoxicity"/>
    <property type="evidence" value="ECO:0007669"/>
    <property type="project" value="TreeGrafter"/>
</dbReference>
<dbReference type="GO" id="GO:0001771">
    <property type="term" value="P:immunological synapse formation"/>
    <property type="evidence" value="ECO:0007669"/>
    <property type="project" value="TreeGrafter"/>
</dbReference>
<proteinExistence type="predicted"/>
<dbReference type="Proteomes" id="UP001279410">
    <property type="component" value="Unassembled WGS sequence"/>
</dbReference>
<dbReference type="GO" id="GO:0051607">
    <property type="term" value="P:defense response to virus"/>
    <property type="evidence" value="ECO:0007669"/>
    <property type="project" value="TreeGrafter"/>
</dbReference>
<reference evidence="1" key="1">
    <citation type="submission" date="2022-08" db="EMBL/GenBank/DDBJ databases">
        <title>Genome sequencing of akame (Lates japonicus).</title>
        <authorList>
            <person name="Hashiguchi Y."/>
            <person name="Takahashi H."/>
        </authorList>
    </citation>
    <scope>NUCLEOTIDE SEQUENCE</scope>
    <source>
        <strain evidence="1">Kochi</strain>
    </source>
</reference>
<dbReference type="GO" id="GO:0022829">
    <property type="term" value="F:wide pore channel activity"/>
    <property type="evidence" value="ECO:0007669"/>
    <property type="project" value="TreeGrafter"/>
</dbReference>
<feature type="non-terminal residue" evidence="1">
    <location>
        <position position="1"/>
    </location>
</feature>
<dbReference type="PANTHER" id="PTHR46096:SF5">
    <property type="entry name" value="PERFORIN 1.2 PRECURSOR-RELATED"/>
    <property type="match status" value="1"/>
</dbReference>
<name>A0AAD3MTY7_LATJO</name>
<comment type="caution">
    <text evidence="1">The sequence shown here is derived from an EMBL/GenBank/DDBJ whole genome shotgun (WGS) entry which is preliminary data.</text>
</comment>
<dbReference type="InterPro" id="IPR052784">
    <property type="entry name" value="Perforin-1_pore-forming"/>
</dbReference>
<dbReference type="EMBL" id="BRZM01000043">
    <property type="protein sequence ID" value="GLD61063.1"/>
    <property type="molecule type" value="Genomic_DNA"/>
</dbReference>
<dbReference type="PANTHER" id="PTHR46096">
    <property type="entry name" value="PERFORIN-1"/>
    <property type="match status" value="1"/>
</dbReference>
<dbReference type="GO" id="GO:0016020">
    <property type="term" value="C:membrane"/>
    <property type="evidence" value="ECO:0007669"/>
    <property type="project" value="TreeGrafter"/>
</dbReference>
<protein>
    <submittedName>
        <fullName evidence="1">Perforin-1-like protein</fullName>
    </submittedName>
</protein>
<organism evidence="1 2">
    <name type="scientific">Lates japonicus</name>
    <name type="common">Japanese lates</name>
    <dbReference type="NCBI Taxonomy" id="270547"/>
    <lineage>
        <taxon>Eukaryota</taxon>
        <taxon>Metazoa</taxon>
        <taxon>Chordata</taxon>
        <taxon>Craniata</taxon>
        <taxon>Vertebrata</taxon>
        <taxon>Euteleostomi</taxon>
        <taxon>Actinopterygii</taxon>
        <taxon>Neopterygii</taxon>
        <taxon>Teleostei</taxon>
        <taxon>Neoteleostei</taxon>
        <taxon>Acanthomorphata</taxon>
        <taxon>Carangaria</taxon>
        <taxon>Carangaria incertae sedis</taxon>
        <taxon>Centropomidae</taxon>
        <taxon>Lates</taxon>
    </lineage>
</organism>